<proteinExistence type="predicted"/>
<dbReference type="AlphaFoldDB" id="A0AAJ6VVJ8"/>
<dbReference type="FunFam" id="3.40.50.1000:FF:000055">
    <property type="entry name" value="Haloacid dehalogenase-like hydrolase family protein"/>
    <property type="match status" value="1"/>
</dbReference>
<dbReference type="InterPro" id="IPR041492">
    <property type="entry name" value="HAD_2"/>
</dbReference>
<dbReference type="SUPFAM" id="SSF56784">
    <property type="entry name" value="HAD-like"/>
    <property type="match status" value="1"/>
</dbReference>
<organism evidence="1 2">
    <name type="scientific">Galendromus occidentalis</name>
    <name type="common">western predatory mite</name>
    <dbReference type="NCBI Taxonomy" id="34638"/>
    <lineage>
        <taxon>Eukaryota</taxon>
        <taxon>Metazoa</taxon>
        <taxon>Ecdysozoa</taxon>
        <taxon>Arthropoda</taxon>
        <taxon>Chelicerata</taxon>
        <taxon>Arachnida</taxon>
        <taxon>Acari</taxon>
        <taxon>Parasitiformes</taxon>
        <taxon>Mesostigmata</taxon>
        <taxon>Gamasina</taxon>
        <taxon>Phytoseioidea</taxon>
        <taxon>Phytoseiidae</taxon>
        <taxon>Typhlodrominae</taxon>
        <taxon>Galendromus</taxon>
    </lineage>
</organism>
<name>A0AAJ6VVJ8_9ACAR</name>
<dbReference type="PANTHER" id="PTHR18901:SF38">
    <property type="entry name" value="PSEUDOURIDINE-5'-PHOSPHATASE"/>
    <property type="match status" value="1"/>
</dbReference>
<dbReference type="SFLD" id="SFLDG01135">
    <property type="entry name" value="C1.5.6:_HAD__Beta-PGM__Phospha"/>
    <property type="match status" value="1"/>
</dbReference>
<dbReference type="GO" id="GO:0016791">
    <property type="term" value="F:phosphatase activity"/>
    <property type="evidence" value="ECO:0007669"/>
    <property type="project" value="TreeGrafter"/>
</dbReference>
<dbReference type="NCBIfam" id="TIGR01509">
    <property type="entry name" value="HAD-SF-IA-v3"/>
    <property type="match status" value="1"/>
</dbReference>
<accession>A0AAJ6VVJ8</accession>
<dbReference type="InterPro" id="IPR036412">
    <property type="entry name" value="HAD-like_sf"/>
</dbReference>
<reference evidence="2" key="1">
    <citation type="submission" date="2025-08" db="UniProtKB">
        <authorList>
            <consortium name="RefSeq"/>
        </authorList>
    </citation>
    <scope>IDENTIFICATION</scope>
</reference>
<dbReference type="Gene3D" id="1.10.150.240">
    <property type="entry name" value="Putative phosphatase, domain 2"/>
    <property type="match status" value="1"/>
</dbReference>
<protein>
    <submittedName>
        <fullName evidence="2">Pseudouridine-5'-phosphatase</fullName>
    </submittedName>
</protein>
<dbReference type="InterPro" id="IPR023198">
    <property type="entry name" value="PGP-like_dom2"/>
</dbReference>
<keyword evidence="1" id="KW-1185">Reference proteome</keyword>
<dbReference type="InterPro" id="IPR023214">
    <property type="entry name" value="HAD_sf"/>
</dbReference>
<dbReference type="InterPro" id="IPR006439">
    <property type="entry name" value="HAD-SF_hydro_IA"/>
</dbReference>
<dbReference type="RefSeq" id="XP_003738461.1">
    <property type="nucleotide sequence ID" value="XM_003738413.2"/>
</dbReference>
<dbReference type="Proteomes" id="UP000694867">
    <property type="component" value="Unplaced"/>
</dbReference>
<dbReference type="SFLD" id="SFLDG01129">
    <property type="entry name" value="C1.5:_HAD__Beta-PGM__Phosphata"/>
    <property type="match status" value="1"/>
</dbReference>
<dbReference type="GeneID" id="100902251"/>
<evidence type="ECO:0000313" key="2">
    <source>
        <dbReference type="RefSeq" id="XP_003738461.1"/>
    </source>
</evidence>
<dbReference type="Gene3D" id="3.40.50.1000">
    <property type="entry name" value="HAD superfamily/HAD-like"/>
    <property type="match status" value="1"/>
</dbReference>
<dbReference type="PANTHER" id="PTHR18901">
    <property type="entry name" value="2-DEOXYGLUCOSE-6-PHOSPHATE PHOSPHATASE 2"/>
    <property type="match status" value="1"/>
</dbReference>
<dbReference type="KEGG" id="goe:100902251"/>
<evidence type="ECO:0000313" key="1">
    <source>
        <dbReference type="Proteomes" id="UP000694867"/>
    </source>
</evidence>
<gene>
    <name evidence="2" type="primary">LOC100902251</name>
</gene>
<dbReference type="Pfam" id="PF13419">
    <property type="entry name" value="HAD_2"/>
    <property type="match status" value="1"/>
</dbReference>
<sequence length="243" mass="27062">MAFKPVTHCIFDFDGLLVDTERLYFKIIDDVLKEFGHRYTVEIKLMVLGCTRKDCARIVIDHCRLNITIDEFLRLMEEKCIETLPKCQLLPGAERLVRHLVKKGIPIAIGTSSSLAALELKTTHHGDFMKNFTHLVSATDDPEVAAGKPAPDVFLVCAQRFESPPQASRVLVFEDAPNGVRAALAAGMQAVMVPDPAVVTQDQRNEATLCLNSLEHFEPELFGLPPFDDEILSESPPLNPRNL</sequence>
<dbReference type="SFLD" id="SFLDS00003">
    <property type="entry name" value="Haloacid_Dehalogenase"/>
    <property type="match status" value="1"/>
</dbReference>